<evidence type="ECO:0000256" key="4">
    <source>
        <dbReference type="ARBA" id="ARBA00023136"/>
    </source>
</evidence>
<dbReference type="Pfam" id="PF00361">
    <property type="entry name" value="Proton_antipo_M"/>
    <property type="match status" value="1"/>
</dbReference>
<dbReference type="PANTHER" id="PTHR22773">
    <property type="entry name" value="NADH DEHYDROGENASE"/>
    <property type="match status" value="1"/>
</dbReference>
<evidence type="ECO:0000256" key="2">
    <source>
        <dbReference type="ARBA" id="ARBA00022692"/>
    </source>
</evidence>
<evidence type="ECO:0000256" key="3">
    <source>
        <dbReference type="ARBA" id="ARBA00022989"/>
    </source>
</evidence>
<comment type="subcellular location">
    <subcellularLocation>
        <location evidence="5">Cell membrane</location>
        <topology evidence="5">Multi-pass membrane protein</topology>
    </subcellularLocation>
    <subcellularLocation>
        <location evidence="1">Endomembrane system</location>
        <topology evidence="1">Multi-pass membrane protein</topology>
    </subcellularLocation>
    <subcellularLocation>
        <location evidence="6">Membrane</location>
        <topology evidence="6">Multi-pass membrane protein</topology>
    </subcellularLocation>
</comment>
<feature type="transmembrane region" description="Helical" evidence="5">
    <location>
        <begin position="317"/>
        <end position="339"/>
    </location>
</feature>
<feature type="transmembrane region" description="Helical" evidence="5">
    <location>
        <begin position="360"/>
        <end position="383"/>
    </location>
</feature>
<evidence type="ECO:0000256" key="1">
    <source>
        <dbReference type="ARBA" id="ARBA00004127"/>
    </source>
</evidence>
<dbReference type="NCBIfam" id="TIGR01770">
    <property type="entry name" value="NDH_I_N"/>
    <property type="match status" value="1"/>
</dbReference>
<dbReference type="GO" id="GO:0008137">
    <property type="term" value="F:NADH dehydrogenase (ubiquinone) activity"/>
    <property type="evidence" value="ECO:0007669"/>
    <property type="project" value="InterPro"/>
</dbReference>
<keyword evidence="3 5" id="KW-1133">Transmembrane helix</keyword>
<keyword evidence="2 5" id="KW-0812">Transmembrane</keyword>
<dbReference type="GO" id="GO:0005886">
    <property type="term" value="C:plasma membrane"/>
    <property type="evidence" value="ECO:0007669"/>
    <property type="project" value="UniProtKB-SubCell"/>
</dbReference>
<feature type="transmembrane region" description="Helical" evidence="5">
    <location>
        <begin position="395"/>
        <end position="415"/>
    </location>
</feature>
<dbReference type="OrthoDB" id="9768329at2"/>
<evidence type="ECO:0000256" key="5">
    <source>
        <dbReference type="HAMAP-Rule" id="MF_00445"/>
    </source>
</evidence>
<dbReference type="HAMAP" id="MF_00445">
    <property type="entry name" value="NDH1_NuoN_1"/>
    <property type="match status" value="1"/>
</dbReference>
<keyword evidence="5" id="KW-1278">Translocase</keyword>
<feature type="transmembrane region" description="Helical" evidence="5">
    <location>
        <begin position="435"/>
        <end position="459"/>
    </location>
</feature>
<dbReference type="RefSeq" id="WP_120323859.1">
    <property type="nucleotide sequence ID" value="NZ_RAPF01000002.1"/>
</dbReference>
<evidence type="ECO:0000259" key="7">
    <source>
        <dbReference type="Pfam" id="PF00361"/>
    </source>
</evidence>
<feature type="transmembrane region" description="Helical" evidence="5">
    <location>
        <begin position="73"/>
        <end position="90"/>
    </location>
</feature>
<keyword evidence="4 5" id="KW-0472">Membrane</keyword>
<dbReference type="AlphaFoldDB" id="A0A420EPQ0"/>
<feature type="transmembrane region" description="Helical" evidence="5">
    <location>
        <begin position="267"/>
        <end position="285"/>
    </location>
</feature>
<dbReference type="InterPro" id="IPR001750">
    <property type="entry name" value="ND/Mrp_TM"/>
</dbReference>
<comment type="subunit">
    <text evidence="5">NDH-1 is composed of 14 different subunits. Subunits NuoA, H, J, K, L, M, N constitute the membrane sector of the complex.</text>
</comment>
<dbReference type="Proteomes" id="UP000284395">
    <property type="component" value="Unassembled WGS sequence"/>
</dbReference>
<feature type="transmembrane region" description="Helical" evidence="5">
    <location>
        <begin position="102"/>
        <end position="119"/>
    </location>
</feature>
<comment type="caution">
    <text evidence="8">The sequence shown here is derived from an EMBL/GenBank/DDBJ whole genome shotgun (WGS) entry which is preliminary data.</text>
</comment>
<dbReference type="InterPro" id="IPR010096">
    <property type="entry name" value="NADH-Q_OxRdtase_suN/2"/>
</dbReference>
<dbReference type="GO" id="GO:0050136">
    <property type="term" value="F:NADH dehydrogenase (quinone) (non-electrogenic) activity"/>
    <property type="evidence" value="ECO:0007669"/>
    <property type="project" value="UniProtKB-UniRule"/>
</dbReference>
<dbReference type="GO" id="GO:0048038">
    <property type="term" value="F:quinone binding"/>
    <property type="evidence" value="ECO:0007669"/>
    <property type="project" value="UniProtKB-KW"/>
</dbReference>
<dbReference type="EMBL" id="RAPF01000002">
    <property type="protein sequence ID" value="RKF22665.1"/>
    <property type="molecule type" value="Genomic_DNA"/>
</dbReference>
<feature type="transmembrane region" description="Helical" evidence="5">
    <location>
        <begin position="33"/>
        <end position="53"/>
    </location>
</feature>
<feature type="transmembrane region" description="Helical" evidence="5">
    <location>
        <begin position="6"/>
        <end position="26"/>
    </location>
</feature>
<dbReference type="GO" id="GO:0012505">
    <property type="term" value="C:endomembrane system"/>
    <property type="evidence" value="ECO:0007669"/>
    <property type="project" value="UniProtKB-SubCell"/>
</dbReference>
<sequence>MPIGDVLPEICLVLAGVAALLLASFIPQPRQGWCAAIAVVGAMASLLLCLNQLGDAPTASFSGAWALDAPAIWARVMIAGGTGLVALMAPHWMAGDRRHGEYYTLLLFSAAGAMLMAGAADLLELAVAVLLSSITGYALAAYHRAWSISVEAGMKYFLIGAFANTLLMVGILLVFGMLGDTRYGPIAAALAESTASPLLDLGAGLIVLGILFKMGAVPAHAWMPDVAEGAPAPSAAFLTVIPKIGAAVALARLVALFPAGVLDLRPLIALLAVLTMTLGNLAALWQQDLRRLLGWSSVSQSGYALVAVAVTGRSPEAMPALLMFLLGYAVANLAAFAVVTHLRGRTRIADYAGLWRDRPWVAAGLILALFSLVGVPPLAGFVGKLTVFLAALDGGYGWLAVLAVANTVISLFYYLRVIGQAYFGEFDRPVNFLGWPSGAAVLVAGSLTLLMGLAAGFALDLFAAATSLLHT</sequence>
<protein>
    <recommendedName>
        <fullName evidence="5">NADH-quinone oxidoreductase subunit N</fullName>
        <ecNumber evidence="5">7.1.1.-</ecNumber>
    </recommendedName>
    <alternativeName>
        <fullName evidence="5">NADH dehydrogenase I subunit N</fullName>
    </alternativeName>
    <alternativeName>
        <fullName evidence="5">NDH-1 subunit N</fullName>
    </alternativeName>
</protein>
<keyword evidence="9" id="KW-1185">Reference proteome</keyword>
<comment type="similarity">
    <text evidence="5">Belongs to the complex I subunit 2 family.</text>
</comment>
<reference evidence="8 9" key="1">
    <citation type="submission" date="2018-09" db="EMBL/GenBank/DDBJ databases">
        <title>Altererythrobacter spongiae sp. nov., isolated from a marine sponge.</title>
        <authorList>
            <person name="Zhuang L."/>
            <person name="Luo L."/>
        </authorList>
    </citation>
    <scope>NUCLEOTIDE SEQUENCE [LARGE SCALE GENOMIC DNA]</scope>
    <source>
        <strain evidence="8 9">HN-Y73</strain>
    </source>
</reference>
<proteinExistence type="inferred from homology"/>
<comment type="function">
    <text evidence="5">NDH-1 shuttles electrons from NADH, via FMN and iron-sulfur (Fe-S) centers, to quinones in the respiratory chain. The immediate electron acceptor for the enzyme in this species is believed to be ubiquinone. Couples the redox reaction to proton translocation (for every two electrons transferred, four hydrogen ions are translocated across the cytoplasmic membrane), and thus conserves the redox energy in a proton gradient.</text>
</comment>
<organism evidence="8 9">
    <name type="scientific">Altericroceibacterium spongiae</name>
    <dbReference type="NCBI Taxonomy" id="2320269"/>
    <lineage>
        <taxon>Bacteria</taxon>
        <taxon>Pseudomonadati</taxon>
        <taxon>Pseudomonadota</taxon>
        <taxon>Alphaproteobacteria</taxon>
        <taxon>Sphingomonadales</taxon>
        <taxon>Erythrobacteraceae</taxon>
        <taxon>Altericroceibacterium</taxon>
    </lineage>
</organism>
<name>A0A420EPQ0_9SPHN</name>
<comment type="catalytic activity">
    <reaction evidence="5">
        <text>a quinone + NADH + 5 H(+)(in) = a quinol + NAD(+) + 4 H(+)(out)</text>
        <dbReference type="Rhea" id="RHEA:57888"/>
        <dbReference type="ChEBI" id="CHEBI:15378"/>
        <dbReference type="ChEBI" id="CHEBI:24646"/>
        <dbReference type="ChEBI" id="CHEBI:57540"/>
        <dbReference type="ChEBI" id="CHEBI:57945"/>
        <dbReference type="ChEBI" id="CHEBI:132124"/>
    </reaction>
</comment>
<feature type="transmembrane region" description="Helical" evidence="5">
    <location>
        <begin position="198"/>
        <end position="223"/>
    </location>
</feature>
<gene>
    <name evidence="5" type="primary">nuoN</name>
    <name evidence="8" type="ORF">D6851_05485</name>
</gene>
<feature type="domain" description="NADH:quinone oxidoreductase/Mrp antiporter transmembrane" evidence="7">
    <location>
        <begin position="119"/>
        <end position="410"/>
    </location>
</feature>
<evidence type="ECO:0000313" key="9">
    <source>
        <dbReference type="Proteomes" id="UP000284395"/>
    </source>
</evidence>
<dbReference type="EC" id="7.1.1.-" evidence="5"/>
<feature type="transmembrane region" description="Helical" evidence="5">
    <location>
        <begin position="156"/>
        <end position="178"/>
    </location>
</feature>
<evidence type="ECO:0000313" key="8">
    <source>
        <dbReference type="EMBL" id="RKF22665.1"/>
    </source>
</evidence>
<keyword evidence="5" id="KW-0520">NAD</keyword>
<dbReference type="GO" id="GO:0042773">
    <property type="term" value="P:ATP synthesis coupled electron transport"/>
    <property type="evidence" value="ECO:0007669"/>
    <property type="project" value="InterPro"/>
</dbReference>
<keyword evidence="5" id="KW-0813">Transport</keyword>
<evidence type="ECO:0000256" key="6">
    <source>
        <dbReference type="RuleBase" id="RU000320"/>
    </source>
</evidence>
<keyword evidence="5" id="KW-0830">Ubiquinone</keyword>
<keyword evidence="5" id="KW-0874">Quinone</keyword>
<keyword evidence="5" id="KW-1003">Cell membrane</keyword>
<accession>A0A420EPQ0</accession>
<feature type="transmembrane region" description="Helical" evidence="5">
    <location>
        <begin position="235"/>
        <end position="255"/>
    </location>
</feature>